<dbReference type="Pfam" id="PF04542">
    <property type="entry name" value="Sigma70_r2"/>
    <property type="match status" value="1"/>
</dbReference>
<gene>
    <name evidence="7" type="ORF">DF183_09185</name>
</gene>
<evidence type="ECO:0000256" key="1">
    <source>
        <dbReference type="ARBA" id="ARBA00010641"/>
    </source>
</evidence>
<feature type="domain" description="RNA polymerase sigma factor 70 region 4 type 2" evidence="6">
    <location>
        <begin position="125"/>
        <end position="173"/>
    </location>
</feature>
<keyword evidence="4" id="KW-0804">Transcription</keyword>
<dbReference type="EMBL" id="QEXO01000002">
    <property type="protein sequence ID" value="PWE14859.1"/>
    <property type="molecule type" value="Genomic_DNA"/>
</dbReference>
<reference evidence="7 8" key="2">
    <citation type="submission" date="2018-05" db="EMBL/GenBank/DDBJ databases">
        <authorList>
            <person name="Lanie J.A."/>
            <person name="Ng W.-L."/>
            <person name="Kazmierczak K.M."/>
            <person name="Andrzejewski T.M."/>
            <person name="Davidsen T.M."/>
            <person name="Wayne K.J."/>
            <person name="Tettelin H."/>
            <person name="Glass J.I."/>
            <person name="Rusch D."/>
            <person name="Podicherti R."/>
            <person name="Tsui H.-C.T."/>
            <person name="Winkler M.E."/>
        </authorList>
    </citation>
    <scope>NUCLEOTIDE SEQUENCE [LARGE SCALE GENOMIC DNA]</scope>
    <source>
        <strain evidence="7 8">YBY</strain>
    </source>
</reference>
<dbReference type="InterPro" id="IPR013325">
    <property type="entry name" value="RNA_pol_sigma_r2"/>
</dbReference>
<dbReference type="NCBIfam" id="TIGR02937">
    <property type="entry name" value="sigma70-ECF"/>
    <property type="match status" value="1"/>
</dbReference>
<dbReference type="InterPro" id="IPR013249">
    <property type="entry name" value="RNA_pol_sigma70_r4_t2"/>
</dbReference>
<organism evidence="7 8">
    <name type="scientific">Alcaligenes faecalis</name>
    <dbReference type="NCBI Taxonomy" id="511"/>
    <lineage>
        <taxon>Bacteria</taxon>
        <taxon>Pseudomonadati</taxon>
        <taxon>Pseudomonadota</taxon>
        <taxon>Betaproteobacteria</taxon>
        <taxon>Burkholderiales</taxon>
        <taxon>Alcaligenaceae</taxon>
        <taxon>Alcaligenes</taxon>
    </lineage>
</organism>
<dbReference type="InterPro" id="IPR039425">
    <property type="entry name" value="RNA_pol_sigma-70-like"/>
</dbReference>
<evidence type="ECO:0000256" key="3">
    <source>
        <dbReference type="ARBA" id="ARBA00023082"/>
    </source>
</evidence>
<dbReference type="Gene3D" id="1.10.10.10">
    <property type="entry name" value="Winged helix-like DNA-binding domain superfamily/Winged helix DNA-binding domain"/>
    <property type="match status" value="1"/>
</dbReference>
<dbReference type="SUPFAM" id="SSF88659">
    <property type="entry name" value="Sigma3 and sigma4 domains of RNA polymerase sigma factors"/>
    <property type="match status" value="1"/>
</dbReference>
<reference evidence="7 8" key="1">
    <citation type="submission" date="2018-05" db="EMBL/GenBank/DDBJ databases">
        <title>Genome Sequence of an Efficient Indole-Degrading Bacterium, Alcaligenes sp.YBY.</title>
        <authorList>
            <person name="Yang B."/>
        </authorList>
    </citation>
    <scope>NUCLEOTIDE SEQUENCE [LARGE SCALE GENOMIC DNA]</scope>
    <source>
        <strain evidence="7 8">YBY</strain>
    </source>
</reference>
<evidence type="ECO:0000256" key="2">
    <source>
        <dbReference type="ARBA" id="ARBA00023015"/>
    </source>
</evidence>
<feature type="domain" description="RNA polymerase sigma-70 region 2" evidence="5">
    <location>
        <begin position="39"/>
        <end position="94"/>
    </location>
</feature>
<dbReference type="GO" id="GO:0003677">
    <property type="term" value="F:DNA binding"/>
    <property type="evidence" value="ECO:0007669"/>
    <property type="project" value="InterPro"/>
</dbReference>
<dbReference type="InterPro" id="IPR007627">
    <property type="entry name" value="RNA_pol_sigma70_r2"/>
</dbReference>
<accession>A0A2U2BLJ6</accession>
<dbReference type="STRING" id="511.UZ73_08210"/>
<dbReference type="GO" id="GO:0016987">
    <property type="term" value="F:sigma factor activity"/>
    <property type="evidence" value="ECO:0007669"/>
    <property type="project" value="UniProtKB-KW"/>
</dbReference>
<proteinExistence type="inferred from homology"/>
<evidence type="ECO:0000259" key="6">
    <source>
        <dbReference type="Pfam" id="PF08281"/>
    </source>
</evidence>
<evidence type="ECO:0000256" key="4">
    <source>
        <dbReference type="ARBA" id="ARBA00023163"/>
    </source>
</evidence>
<protein>
    <submittedName>
        <fullName evidence="7">RNA polymerase sigma factor</fullName>
    </submittedName>
</protein>
<dbReference type="AlphaFoldDB" id="A0A2U2BLJ6"/>
<evidence type="ECO:0000313" key="7">
    <source>
        <dbReference type="EMBL" id="PWE14859.1"/>
    </source>
</evidence>
<dbReference type="Proteomes" id="UP000245216">
    <property type="component" value="Unassembled WGS sequence"/>
</dbReference>
<comment type="caution">
    <text evidence="7">The sequence shown here is derived from an EMBL/GenBank/DDBJ whole genome shotgun (WGS) entry which is preliminary data.</text>
</comment>
<dbReference type="Pfam" id="PF08281">
    <property type="entry name" value="Sigma70_r4_2"/>
    <property type="match status" value="1"/>
</dbReference>
<comment type="similarity">
    <text evidence="1">Belongs to the sigma-70 factor family. ECF subfamily.</text>
</comment>
<dbReference type="InterPro" id="IPR014284">
    <property type="entry name" value="RNA_pol_sigma-70_dom"/>
</dbReference>
<keyword evidence="3" id="KW-0731">Sigma factor</keyword>
<dbReference type="PANTHER" id="PTHR43133">
    <property type="entry name" value="RNA POLYMERASE ECF-TYPE SIGMA FACTO"/>
    <property type="match status" value="1"/>
</dbReference>
<dbReference type="PANTHER" id="PTHR43133:SF63">
    <property type="entry name" value="RNA POLYMERASE SIGMA FACTOR FECI-RELATED"/>
    <property type="match status" value="1"/>
</dbReference>
<evidence type="ECO:0000313" key="8">
    <source>
        <dbReference type="Proteomes" id="UP000245216"/>
    </source>
</evidence>
<dbReference type="InterPro" id="IPR036388">
    <property type="entry name" value="WH-like_DNA-bd_sf"/>
</dbReference>
<dbReference type="SUPFAM" id="SSF88946">
    <property type="entry name" value="Sigma2 domain of RNA polymerase sigma factors"/>
    <property type="match status" value="1"/>
</dbReference>
<evidence type="ECO:0000259" key="5">
    <source>
        <dbReference type="Pfam" id="PF04542"/>
    </source>
</evidence>
<dbReference type="GO" id="GO:0006352">
    <property type="term" value="P:DNA-templated transcription initiation"/>
    <property type="evidence" value="ECO:0007669"/>
    <property type="project" value="InterPro"/>
</dbReference>
<name>A0A2U2BLJ6_ALCFA</name>
<dbReference type="InterPro" id="IPR013324">
    <property type="entry name" value="RNA_pol_sigma_r3/r4-like"/>
</dbReference>
<sequence>MRTICNNLLFVIQAPVLMSNSDLSRKSWLACYGEFMQSCLRRFGSAADAEDVAHDAVEALLQKDQKTLTAAHARNFLYRSARHRAIDLWRRNSRFQHLAWDELHEDAHPVTDGADTHASAEQLRRALVAALEELPLNHRRAFVLNRIEGWTQAEIARHLKLSIASVERYIALASQFVRERLRDEF</sequence>
<keyword evidence="2" id="KW-0805">Transcription regulation</keyword>
<dbReference type="Gene3D" id="1.10.1740.10">
    <property type="match status" value="1"/>
</dbReference>